<dbReference type="Pfam" id="PF00126">
    <property type="entry name" value="HTH_1"/>
    <property type="match status" value="1"/>
</dbReference>
<dbReference type="CDD" id="cd08432">
    <property type="entry name" value="PBP2_GcdR_TrpI_HvrB_AmpR_like"/>
    <property type="match status" value="1"/>
</dbReference>
<dbReference type="InterPro" id="IPR000847">
    <property type="entry name" value="LysR_HTH_N"/>
</dbReference>
<evidence type="ECO:0000259" key="5">
    <source>
        <dbReference type="PROSITE" id="PS50931"/>
    </source>
</evidence>
<dbReference type="SUPFAM" id="SSF53850">
    <property type="entry name" value="Periplasmic binding protein-like II"/>
    <property type="match status" value="1"/>
</dbReference>
<dbReference type="PROSITE" id="PS50931">
    <property type="entry name" value="HTH_LYSR"/>
    <property type="match status" value="1"/>
</dbReference>
<reference evidence="6 7" key="1">
    <citation type="submission" date="2024-07" db="EMBL/GenBank/DDBJ databases">
        <title>Luteimonas salilacus sp. nov., isolated from the shore soil of Salt Lake in Tibet of China.</title>
        <authorList>
            <person name="Zhang X."/>
            <person name="Li A."/>
        </authorList>
    </citation>
    <scope>NUCLEOTIDE SEQUENCE [LARGE SCALE GENOMIC DNA]</scope>
    <source>
        <strain evidence="6 7">B3-2-R+30</strain>
    </source>
</reference>
<evidence type="ECO:0000256" key="1">
    <source>
        <dbReference type="ARBA" id="ARBA00009437"/>
    </source>
</evidence>
<keyword evidence="2" id="KW-0805">Transcription regulation</keyword>
<dbReference type="Gene3D" id="3.40.190.10">
    <property type="entry name" value="Periplasmic binding protein-like II"/>
    <property type="match status" value="2"/>
</dbReference>
<dbReference type="PANTHER" id="PTHR30537">
    <property type="entry name" value="HTH-TYPE TRANSCRIPTIONAL REGULATOR"/>
    <property type="match status" value="1"/>
</dbReference>
<dbReference type="Gene3D" id="1.10.10.10">
    <property type="entry name" value="Winged helix-like DNA-binding domain superfamily/Winged helix DNA-binding domain"/>
    <property type="match status" value="1"/>
</dbReference>
<dbReference type="InterPro" id="IPR058163">
    <property type="entry name" value="LysR-type_TF_proteobact-type"/>
</dbReference>
<keyword evidence="4" id="KW-0804">Transcription</keyword>
<dbReference type="Pfam" id="PF03466">
    <property type="entry name" value="LysR_substrate"/>
    <property type="match status" value="1"/>
</dbReference>
<dbReference type="RefSeq" id="WP_370563932.1">
    <property type="nucleotide sequence ID" value="NZ_JBFWIB010000005.1"/>
</dbReference>
<dbReference type="InterPro" id="IPR036390">
    <property type="entry name" value="WH_DNA-bd_sf"/>
</dbReference>
<sequence length="291" mass="32383">MTTLPPLEGLTAVLAAIRTGSFTAAADALGLTHGAVSRRIQWIERWLGTPLFERHARGVRATPAGQRFAREVEQALATISQSAEHWRPRRELETVRISVVPSIAKLWLLPRLRALQGTPPELRIELSVEHRLASLEGREVDLAIRYGAGAWPGLRTHLLMRETLFPVAAPDLAKRLGRQVSTERIANEPLLHDSDTTQWRAWLTSCGQRYRPHARDRRFEDYDLVLAAAEAGLGVALLRVPLAQSALASGRLLPLGDHVIHNPASHWIVTRAEEDRSTILRLVERMASEPG</sequence>
<evidence type="ECO:0000256" key="4">
    <source>
        <dbReference type="ARBA" id="ARBA00023163"/>
    </source>
</evidence>
<comment type="caution">
    <text evidence="6">The sequence shown here is derived from an EMBL/GenBank/DDBJ whole genome shotgun (WGS) entry which is preliminary data.</text>
</comment>
<evidence type="ECO:0000256" key="3">
    <source>
        <dbReference type="ARBA" id="ARBA00023125"/>
    </source>
</evidence>
<dbReference type="PANTHER" id="PTHR30537:SF79">
    <property type="entry name" value="TRANSCRIPTIONAL REGULATOR-RELATED"/>
    <property type="match status" value="1"/>
</dbReference>
<dbReference type="Proteomes" id="UP001566331">
    <property type="component" value="Unassembled WGS sequence"/>
</dbReference>
<dbReference type="EMBL" id="JBFWIC010000008">
    <property type="protein sequence ID" value="MEZ0474612.1"/>
    <property type="molecule type" value="Genomic_DNA"/>
</dbReference>
<evidence type="ECO:0000256" key="2">
    <source>
        <dbReference type="ARBA" id="ARBA00023015"/>
    </source>
</evidence>
<name>A0ABV4HPE3_9GAMM</name>
<gene>
    <name evidence="6" type="ORF">AB6713_08265</name>
</gene>
<proteinExistence type="inferred from homology"/>
<comment type="similarity">
    <text evidence="1">Belongs to the LysR transcriptional regulatory family.</text>
</comment>
<keyword evidence="3" id="KW-0238">DNA-binding</keyword>
<dbReference type="InterPro" id="IPR036388">
    <property type="entry name" value="WH-like_DNA-bd_sf"/>
</dbReference>
<dbReference type="InterPro" id="IPR005119">
    <property type="entry name" value="LysR_subst-bd"/>
</dbReference>
<dbReference type="SUPFAM" id="SSF46785">
    <property type="entry name" value="Winged helix' DNA-binding domain"/>
    <property type="match status" value="1"/>
</dbReference>
<accession>A0ABV4HPE3</accession>
<organism evidence="6 7">
    <name type="scientific">Luteimonas salinilitoris</name>
    <dbReference type="NCBI Taxonomy" id="3237697"/>
    <lineage>
        <taxon>Bacteria</taxon>
        <taxon>Pseudomonadati</taxon>
        <taxon>Pseudomonadota</taxon>
        <taxon>Gammaproteobacteria</taxon>
        <taxon>Lysobacterales</taxon>
        <taxon>Lysobacteraceae</taxon>
        <taxon>Luteimonas</taxon>
    </lineage>
</organism>
<feature type="domain" description="HTH lysR-type" evidence="5">
    <location>
        <begin position="5"/>
        <end position="62"/>
    </location>
</feature>
<keyword evidence="7" id="KW-1185">Reference proteome</keyword>
<evidence type="ECO:0000313" key="7">
    <source>
        <dbReference type="Proteomes" id="UP001566331"/>
    </source>
</evidence>
<protein>
    <submittedName>
        <fullName evidence="6">LysR substrate-binding domain-containing protein</fullName>
    </submittedName>
</protein>
<evidence type="ECO:0000313" key="6">
    <source>
        <dbReference type="EMBL" id="MEZ0474612.1"/>
    </source>
</evidence>
<dbReference type="PRINTS" id="PR00039">
    <property type="entry name" value="HTHLYSR"/>
</dbReference>